<evidence type="ECO:0000313" key="2">
    <source>
        <dbReference type="EMBL" id="TGO66402.1"/>
    </source>
</evidence>
<accession>A0A4Z1J4A9</accession>
<evidence type="ECO:0000256" key="1">
    <source>
        <dbReference type="SAM" id="MobiDB-lite"/>
    </source>
</evidence>
<keyword evidence="3" id="KW-1185">Reference proteome</keyword>
<evidence type="ECO:0000313" key="3">
    <source>
        <dbReference type="Proteomes" id="UP000297229"/>
    </source>
</evidence>
<comment type="caution">
    <text evidence="2">The sequence shown here is derived from an EMBL/GenBank/DDBJ whole genome shotgun (WGS) entry which is preliminary data.</text>
</comment>
<proteinExistence type="predicted"/>
<name>A0A4Z1J4A9_9HELO</name>
<feature type="region of interest" description="Disordered" evidence="1">
    <location>
        <begin position="191"/>
        <end position="219"/>
    </location>
</feature>
<reference evidence="2 3" key="1">
    <citation type="submission" date="2017-12" db="EMBL/GenBank/DDBJ databases">
        <title>Comparative genomics of Botrytis spp.</title>
        <authorList>
            <person name="Valero-Jimenez C.A."/>
            <person name="Tapia P."/>
            <person name="Veloso J."/>
            <person name="Silva-Moreno E."/>
            <person name="Staats M."/>
            <person name="Valdes J.H."/>
            <person name="Van Kan J.A.L."/>
        </authorList>
    </citation>
    <scope>NUCLEOTIDE SEQUENCE [LARGE SCALE GENOMIC DNA]</scope>
    <source>
        <strain evidence="2 3">Be9601</strain>
    </source>
</reference>
<gene>
    <name evidence="2" type="ORF">BELL_0958g00060</name>
</gene>
<dbReference type="Proteomes" id="UP000297229">
    <property type="component" value="Unassembled WGS sequence"/>
</dbReference>
<organism evidence="2 3">
    <name type="scientific">Botrytis elliptica</name>
    <dbReference type="NCBI Taxonomy" id="278938"/>
    <lineage>
        <taxon>Eukaryota</taxon>
        <taxon>Fungi</taxon>
        <taxon>Dikarya</taxon>
        <taxon>Ascomycota</taxon>
        <taxon>Pezizomycotina</taxon>
        <taxon>Leotiomycetes</taxon>
        <taxon>Helotiales</taxon>
        <taxon>Sclerotiniaceae</taxon>
        <taxon>Botrytis</taxon>
    </lineage>
</organism>
<protein>
    <submittedName>
        <fullName evidence="2">Uncharacterized protein</fullName>
    </submittedName>
</protein>
<sequence length="219" mass="24110">MFDEKSRGGIELQLAIIVGGVKRSEEAMRDGEERHVRNIGIVFGGIRHNVMDVVIALPPAEGEPPEKIGHENPNAAIGVKAVRDAHVSGIVGGEDELVPEESEEQPGERIVCALQTAPEERKENAVANRVDAVGTVRTFVKSRASQRLIQLPIFQDNLLLGFAVQRGIPRKIDRDGMRGQRFRRHATQMQLEKSASRHLSPSHTLPSLFPQSQTPTTLL</sequence>
<dbReference type="AlphaFoldDB" id="A0A4Z1J4A9"/>
<dbReference type="EMBL" id="PQXM01000956">
    <property type="protein sequence ID" value="TGO66402.1"/>
    <property type="molecule type" value="Genomic_DNA"/>
</dbReference>